<dbReference type="EMBL" id="MQTW01000400">
    <property type="protein sequence ID" value="RYC80286.1"/>
    <property type="molecule type" value="Genomic_DNA"/>
</dbReference>
<evidence type="ECO:0000256" key="1">
    <source>
        <dbReference type="SAM" id="MobiDB-lite"/>
    </source>
</evidence>
<feature type="compositionally biased region" description="Low complexity" evidence="1">
    <location>
        <begin position="52"/>
        <end position="73"/>
    </location>
</feature>
<reference evidence="3 4" key="1">
    <citation type="submission" date="2016-12" db="EMBL/GenBank/DDBJ databases">
        <title>Draft genome sequence of Fusarium oxysporum causing rot on Narcissus.</title>
        <authorList>
            <person name="Armitage A.D."/>
            <person name="Taylor A."/>
            <person name="Clarkson J.P."/>
            <person name="Harrison R.J."/>
            <person name="Jackson A.C."/>
        </authorList>
    </citation>
    <scope>NUCLEOTIDE SEQUENCE [LARGE SCALE GENOMIC DNA]</scope>
    <source>
        <strain evidence="3 4">N139</strain>
    </source>
</reference>
<feature type="region of interest" description="Disordered" evidence="1">
    <location>
        <begin position="1"/>
        <end position="75"/>
    </location>
</feature>
<keyword evidence="2" id="KW-0812">Transmembrane</keyword>
<name>A0A4V1RY41_FUSOX</name>
<keyword evidence="2" id="KW-1133">Transmembrane helix</keyword>
<comment type="caution">
    <text evidence="3">The sequence shown here is derived from an EMBL/GenBank/DDBJ whole genome shotgun (WGS) entry which is preliminary data.</text>
</comment>
<protein>
    <submittedName>
        <fullName evidence="3">Uncharacterized protein</fullName>
    </submittedName>
</protein>
<feature type="transmembrane region" description="Helical" evidence="2">
    <location>
        <begin position="82"/>
        <end position="105"/>
    </location>
</feature>
<keyword evidence="2" id="KW-0472">Membrane</keyword>
<proteinExistence type="predicted"/>
<dbReference type="Proteomes" id="UP000290540">
    <property type="component" value="Unassembled WGS sequence"/>
</dbReference>
<evidence type="ECO:0000313" key="3">
    <source>
        <dbReference type="EMBL" id="RYC80286.1"/>
    </source>
</evidence>
<organism evidence="3 4">
    <name type="scientific">Fusarium oxysporum f. sp. narcissi</name>
    <dbReference type="NCBI Taxonomy" id="451672"/>
    <lineage>
        <taxon>Eukaryota</taxon>
        <taxon>Fungi</taxon>
        <taxon>Dikarya</taxon>
        <taxon>Ascomycota</taxon>
        <taxon>Pezizomycotina</taxon>
        <taxon>Sordariomycetes</taxon>
        <taxon>Hypocreomycetidae</taxon>
        <taxon>Hypocreales</taxon>
        <taxon>Nectriaceae</taxon>
        <taxon>Fusarium</taxon>
        <taxon>Fusarium oxysporum species complex</taxon>
    </lineage>
</organism>
<evidence type="ECO:0000313" key="4">
    <source>
        <dbReference type="Proteomes" id="UP000290540"/>
    </source>
</evidence>
<accession>A0A4V1RY41</accession>
<evidence type="ECO:0000256" key="2">
    <source>
        <dbReference type="SAM" id="Phobius"/>
    </source>
</evidence>
<sequence>MTSLSGPASSEANIPNDDEIEPMLPLAAYREQQKPQSFDPTVIARPSPPLCPCGSGSGPRSTSSSRSSSSAASMGTAEVQEISLRTAVGLICISLLFSAYAAWAIRGLLLGL</sequence>
<gene>
    <name evidence="3" type="ORF">BFJ63_vAg16826</name>
</gene>
<feature type="compositionally biased region" description="Polar residues" evidence="1">
    <location>
        <begin position="1"/>
        <end position="13"/>
    </location>
</feature>
<dbReference type="AlphaFoldDB" id="A0A4V1RY41"/>